<reference evidence="3" key="1">
    <citation type="submission" date="2020-06" db="EMBL/GenBank/DDBJ databases">
        <authorList>
            <person name="Li T."/>
            <person name="Hu X."/>
            <person name="Zhang T."/>
            <person name="Song X."/>
            <person name="Zhang H."/>
            <person name="Dai N."/>
            <person name="Sheng W."/>
            <person name="Hou X."/>
            <person name="Wei L."/>
        </authorList>
    </citation>
    <scope>NUCLEOTIDE SEQUENCE</scope>
    <source>
        <strain evidence="3">G01</strain>
        <tissue evidence="3">Leaf</tissue>
    </source>
</reference>
<protein>
    <submittedName>
        <fullName evidence="3">Crocetin glucosyltransferase 3</fullName>
    </submittedName>
</protein>
<comment type="similarity">
    <text evidence="1">Belongs to the UDP-glycosyltransferase family.</text>
</comment>
<reference evidence="3" key="2">
    <citation type="journal article" date="2024" name="Plant">
        <title>Genomic evolution and insights into agronomic trait innovations of Sesamum species.</title>
        <authorList>
            <person name="Miao H."/>
            <person name="Wang L."/>
            <person name="Qu L."/>
            <person name="Liu H."/>
            <person name="Sun Y."/>
            <person name="Le M."/>
            <person name="Wang Q."/>
            <person name="Wei S."/>
            <person name="Zheng Y."/>
            <person name="Lin W."/>
            <person name="Duan Y."/>
            <person name="Cao H."/>
            <person name="Xiong S."/>
            <person name="Wang X."/>
            <person name="Wei L."/>
            <person name="Li C."/>
            <person name="Ma Q."/>
            <person name="Ju M."/>
            <person name="Zhao R."/>
            <person name="Li G."/>
            <person name="Mu C."/>
            <person name="Tian Q."/>
            <person name="Mei H."/>
            <person name="Zhang T."/>
            <person name="Gao T."/>
            <person name="Zhang H."/>
        </authorList>
    </citation>
    <scope>NUCLEOTIDE SEQUENCE</scope>
    <source>
        <strain evidence="3">G01</strain>
    </source>
</reference>
<evidence type="ECO:0000256" key="1">
    <source>
        <dbReference type="ARBA" id="ARBA00009995"/>
    </source>
</evidence>
<evidence type="ECO:0000313" key="3">
    <source>
        <dbReference type="EMBL" id="KAL0287325.1"/>
    </source>
</evidence>
<dbReference type="PANTHER" id="PTHR48047:SF61">
    <property type="entry name" value="OS04G0273600 PROTEIN"/>
    <property type="match status" value="1"/>
</dbReference>
<dbReference type="EMBL" id="JACGWK010001493">
    <property type="protein sequence ID" value="KAL0287325.1"/>
    <property type="molecule type" value="Genomic_DNA"/>
</dbReference>
<sequence length="129" mass="13979">MENARQYIVLFPFMAQGHFIPFLALAQLLEQKGFSIVFVSTPLNVKNLQKSLSPTSTVKFAQISYNAADHGLPPNAENTDSIPNDLIIPSSTPLLLLNSPSELYSPILSAAAESHCAWCLTSSSDGLLM</sequence>
<name>A0AAW2IYM7_9LAMI</name>
<dbReference type="SUPFAM" id="SSF53756">
    <property type="entry name" value="UDP-Glycosyltransferase/glycogen phosphorylase"/>
    <property type="match status" value="1"/>
</dbReference>
<keyword evidence="2" id="KW-0812">Transmembrane</keyword>
<dbReference type="GO" id="GO:0035251">
    <property type="term" value="F:UDP-glucosyltransferase activity"/>
    <property type="evidence" value="ECO:0007669"/>
    <property type="project" value="TreeGrafter"/>
</dbReference>
<comment type="caution">
    <text evidence="3">The sequence shown here is derived from an EMBL/GenBank/DDBJ whole genome shotgun (WGS) entry which is preliminary data.</text>
</comment>
<evidence type="ECO:0000256" key="2">
    <source>
        <dbReference type="SAM" id="Phobius"/>
    </source>
</evidence>
<keyword evidence="2" id="KW-1133">Transmembrane helix</keyword>
<keyword evidence="2" id="KW-0472">Membrane</keyword>
<accession>A0AAW2IYM7</accession>
<gene>
    <name evidence="3" type="ORF">Sangu_2696600</name>
</gene>
<dbReference type="Gene3D" id="3.40.50.2000">
    <property type="entry name" value="Glycogen Phosphorylase B"/>
    <property type="match status" value="1"/>
</dbReference>
<feature type="transmembrane region" description="Helical" evidence="2">
    <location>
        <begin position="7"/>
        <end position="29"/>
    </location>
</feature>
<dbReference type="PANTHER" id="PTHR48047">
    <property type="entry name" value="GLYCOSYLTRANSFERASE"/>
    <property type="match status" value="1"/>
</dbReference>
<organism evidence="3">
    <name type="scientific">Sesamum angustifolium</name>
    <dbReference type="NCBI Taxonomy" id="2727405"/>
    <lineage>
        <taxon>Eukaryota</taxon>
        <taxon>Viridiplantae</taxon>
        <taxon>Streptophyta</taxon>
        <taxon>Embryophyta</taxon>
        <taxon>Tracheophyta</taxon>
        <taxon>Spermatophyta</taxon>
        <taxon>Magnoliopsida</taxon>
        <taxon>eudicotyledons</taxon>
        <taxon>Gunneridae</taxon>
        <taxon>Pentapetalae</taxon>
        <taxon>asterids</taxon>
        <taxon>lamiids</taxon>
        <taxon>Lamiales</taxon>
        <taxon>Pedaliaceae</taxon>
        <taxon>Sesamum</taxon>
    </lineage>
</organism>
<dbReference type="AlphaFoldDB" id="A0AAW2IYM7"/>
<proteinExistence type="inferred from homology"/>